<dbReference type="InterPro" id="IPR008018">
    <property type="entry name" value="Phage_tail_attach_FII"/>
</dbReference>
<comment type="caution">
    <text evidence="1">The sequence shown here is derived from an EMBL/GenBank/DDBJ whole genome shotgun (WGS) entry which is preliminary data.</text>
</comment>
<accession>A0ABD4SR24</accession>
<dbReference type="AlphaFoldDB" id="A0ABD4SR24"/>
<dbReference type="Pfam" id="PF05354">
    <property type="entry name" value="Phage_attach"/>
    <property type="match status" value="1"/>
</dbReference>
<sequence>MGLIERLYEAADRAGLLVIADVEGRSVAVDFSSADETVLDGLLRAADYTIRFPASALPELATGHTLSIAGVTYQVRDVRSIGDGSERRADLSRL</sequence>
<gene>
    <name evidence="1" type="ORF">LH440_05915</name>
</gene>
<proteinExistence type="predicted"/>
<dbReference type="Proteomes" id="UP001200247">
    <property type="component" value="Unassembled WGS sequence"/>
</dbReference>
<reference evidence="1 2" key="1">
    <citation type="submission" date="2021-10" db="EMBL/GenBank/DDBJ databases">
        <title>Whole-genome sequencing analysis of Laribacter hongkongensis: virulence gene profiles, carbohydrate-active enzyme prediction, and antimicrobial resistance characterization.</title>
        <authorList>
            <person name="Yuan P."/>
            <person name="Zhan Y."/>
            <person name="Chen D."/>
        </authorList>
    </citation>
    <scope>NUCLEOTIDE SEQUENCE [LARGE SCALE GENOMIC DNA]</scope>
    <source>
        <strain evidence="1 2">W67</strain>
    </source>
</reference>
<name>A0ABD4SR24_9NEIS</name>
<organism evidence="1 2">
    <name type="scientific">Laribacter hongkongensis</name>
    <dbReference type="NCBI Taxonomy" id="168471"/>
    <lineage>
        <taxon>Bacteria</taxon>
        <taxon>Pseudomonadati</taxon>
        <taxon>Pseudomonadota</taxon>
        <taxon>Betaproteobacteria</taxon>
        <taxon>Neisseriales</taxon>
        <taxon>Aquaspirillaceae</taxon>
        <taxon>Laribacter</taxon>
    </lineage>
</organism>
<dbReference type="EMBL" id="JAJAXM010000007">
    <property type="protein sequence ID" value="MCG9025442.1"/>
    <property type="molecule type" value="Genomic_DNA"/>
</dbReference>
<evidence type="ECO:0000313" key="2">
    <source>
        <dbReference type="Proteomes" id="UP001200247"/>
    </source>
</evidence>
<dbReference type="RefSeq" id="WP_009521784.1">
    <property type="nucleotide sequence ID" value="NZ_CP022115.1"/>
</dbReference>
<evidence type="ECO:0000313" key="1">
    <source>
        <dbReference type="EMBL" id="MCG9025442.1"/>
    </source>
</evidence>
<protein>
    <submittedName>
        <fullName evidence="1">Uncharacterized protein</fullName>
    </submittedName>
</protein>